<keyword evidence="2 3" id="KW-0040">ANK repeat</keyword>
<dbReference type="Pfam" id="PF00023">
    <property type="entry name" value="Ank"/>
    <property type="match status" value="1"/>
</dbReference>
<gene>
    <name evidence="5" type="ORF">BSTOLATCC_MIC36106</name>
</gene>
<name>A0AAU9JTU8_9CILI</name>
<dbReference type="Gene3D" id="1.25.40.20">
    <property type="entry name" value="Ankyrin repeat-containing domain"/>
    <property type="match status" value="2"/>
</dbReference>
<organism evidence="5 6">
    <name type="scientific">Blepharisma stoltei</name>
    <dbReference type="NCBI Taxonomy" id="1481888"/>
    <lineage>
        <taxon>Eukaryota</taxon>
        <taxon>Sar</taxon>
        <taxon>Alveolata</taxon>
        <taxon>Ciliophora</taxon>
        <taxon>Postciliodesmatophora</taxon>
        <taxon>Heterotrichea</taxon>
        <taxon>Heterotrichida</taxon>
        <taxon>Blepharismidae</taxon>
        <taxon>Blepharisma</taxon>
    </lineage>
</organism>
<keyword evidence="6" id="KW-1185">Reference proteome</keyword>
<evidence type="ECO:0000313" key="6">
    <source>
        <dbReference type="Proteomes" id="UP001162131"/>
    </source>
</evidence>
<keyword evidence="1" id="KW-0677">Repeat</keyword>
<feature type="repeat" description="ANK" evidence="3">
    <location>
        <begin position="552"/>
        <end position="584"/>
    </location>
</feature>
<dbReference type="SUPFAM" id="SSF48403">
    <property type="entry name" value="Ankyrin repeat"/>
    <property type="match status" value="1"/>
</dbReference>
<proteinExistence type="predicted"/>
<dbReference type="AlphaFoldDB" id="A0AAU9JTU8"/>
<dbReference type="PROSITE" id="PS50297">
    <property type="entry name" value="ANK_REP_REGION"/>
    <property type="match status" value="1"/>
</dbReference>
<dbReference type="PROSITE" id="PS50181">
    <property type="entry name" value="FBOX"/>
    <property type="match status" value="1"/>
</dbReference>
<dbReference type="PANTHER" id="PTHR24198:SF165">
    <property type="entry name" value="ANKYRIN REPEAT-CONTAINING PROTEIN-RELATED"/>
    <property type="match status" value="1"/>
</dbReference>
<feature type="domain" description="F-box" evidence="4">
    <location>
        <begin position="1"/>
        <end position="46"/>
    </location>
</feature>
<evidence type="ECO:0000259" key="4">
    <source>
        <dbReference type="PROSITE" id="PS50181"/>
    </source>
</evidence>
<dbReference type="InterPro" id="IPR036770">
    <property type="entry name" value="Ankyrin_rpt-contain_sf"/>
</dbReference>
<dbReference type="SMART" id="SM00248">
    <property type="entry name" value="ANK"/>
    <property type="match status" value="6"/>
</dbReference>
<dbReference type="Proteomes" id="UP001162131">
    <property type="component" value="Unassembled WGS sequence"/>
</dbReference>
<dbReference type="EMBL" id="CAJZBQ010000036">
    <property type="protein sequence ID" value="CAG9324314.1"/>
    <property type="molecule type" value="Genomic_DNA"/>
</dbReference>
<evidence type="ECO:0000256" key="3">
    <source>
        <dbReference type="PROSITE-ProRule" id="PRU00023"/>
    </source>
</evidence>
<dbReference type="PANTHER" id="PTHR24198">
    <property type="entry name" value="ANKYRIN REPEAT AND PROTEIN KINASE DOMAIN-CONTAINING PROTEIN"/>
    <property type="match status" value="1"/>
</dbReference>
<dbReference type="PROSITE" id="PS50088">
    <property type="entry name" value="ANK_REPEAT"/>
    <property type="match status" value="2"/>
</dbReference>
<dbReference type="InterPro" id="IPR001810">
    <property type="entry name" value="F-box_dom"/>
</dbReference>
<comment type="caution">
    <text evidence="5">The sequence shown here is derived from an EMBL/GenBank/DDBJ whole genome shotgun (WGS) entry which is preliminary data.</text>
</comment>
<protein>
    <recommendedName>
        <fullName evidence="4">F-box domain-containing protein</fullName>
    </recommendedName>
</protein>
<dbReference type="Pfam" id="PF12796">
    <property type="entry name" value="Ank_2"/>
    <property type="match status" value="1"/>
</dbReference>
<dbReference type="InterPro" id="IPR002110">
    <property type="entry name" value="Ankyrin_rpt"/>
</dbReference>
<reference evidence="5" key="1">
    <citation type="submission" date="2021-09" db="EMBL/GenBank/DDBJ databases">
        <authorList>
            <consortium name="AG Swart"/>
            <person name="Singh M."/>
            <person name="Singh A."/>
            <person name="Seah K."/>
            <person name="Emmerich C."/>
        </authorList>
    </citation>
    <scope>NUCLEOTIDE SEQUENCE</scope>
    <source>
        <strain evidence="5">ATCC30299</strain>
    </source>
</reference>
<accession>A0AAU9JTU8</accession>
<dbReference type="SUPFAM" id="SSF52047">
    <property type="entry name" value="RNI-like"/>
    <property type="match status" value="1"/>
</dbReference>
<sequence length="656" mass="74088">MEKVPIPILSLILSAVGPFDEVIQLSLVCKKWKHAIEIADHYFSFQGSKNQKSQPGNLHAGTVIRLFDKSEKHQIPWKLSSLDLRNININDTELSKIIILQPRLLKLNLTNNNISLGQLWSSIYTYKTDLQSKDPDEDIEFLLEELRFSNNRNAFLGYESLVKTFTNLKKLYAGNTHTTLLNFKDILRSLKKLEILDVMYCPMLEHLDVIFNELKDCLSGSQLKVIFVTDVLPKVIEFLMGCGIEIVDASVGEMLYELKEEADLQRLEEWLDFGGDVDLMCHPSNNLGKDVWNYPPMQFIRHSTDENLLVETFRILIRHGLDLCYHSNDYEKTLLNVAISAGYTGLADLLIRCGADICPVIFSDPSEIPATTFAASKGDISIFQLFFDHQLQTKNLYNEKYCNPVCATANSGKKEMFSFLLENSVPLFKCPHHPNILISSPDILDMALSPEYSEVFMFPEDLMYEAAQFYIIKKREDLVLMIIDHLLPKGIIDLEKEILEKVVCQGKIGSKIPVIGNECHKPLIVLAAERNTQKLLKRLVEAGFDINSEDHFGWTALISASSCGHSGLLSYLCEHGALINKRDKTARTALHQAAHNGHKQVASELIHFGAALSPVCDGGYTPLDLAELNKQTEVLELLRQFGAAHGVRAKRFCELF</sequence>
<dbReference type="InterPro" id="IPR032675">
    <property type="entry name" value="LRR_dom_sf"/>
</dbReference>
<evidence type="ECO:0000256" key="2">
    <source>
        <dbReference type="ARBA" id="ARBA00023043"/>
    </source>
</evidence>
<evidence type="ECO:0000256" key="1">
    <source>
        <dbReference type="ARBA" id="ARBA00022737"/>
    </source>
</evidence>
<feature type="repeat" description="ANK" evidence="3">
    <location>
        <begin position="585"/>
        <end position="617"/>
    </location>
</feature>
<evidence type="ECO:0000313" key="5">
    <source>
        <dbReference type="EMBL" id="CAG9324314.1"/>
    </source>
</evidence>
<dbReference type="Gene3D" id="3.80.10.10">
    <property type="entry name" value="Ribonuclease Inhibitor"/>
    <property type="match status" value="1"/>
</dbReference>